<proteinExistence type="predicted"/>
<keyword evidence="4" id="KW-1185">Reference proteome</keyword>
<dbReference type="EMBL" id="JACIEC010000001">
    <property type="protein sequence ID" value="MBB4142315.1"/>
    <property type="molecule type" value="Genomic_DNA"/>
</dbReference>
<comment type="caution">
    <text evidence="3">The sequence shown here is derived from an EMBL/GenBank/DDBJ whole genome shotgun (WGS) entry which is preliminary data.</text>
</comment>
<feature type="compositionally biased region" description="Basic and acidic residues" evidence="1">
    <location>
        <begin position="119"/>
        <end position="131"/>
    </location>
</feature>
<feature type="domain" description="SPOR" evidence="2">
    <location>
        <begin position="882"/>
        <end position="966"/>
    </location>
</feature>
<feature type="compositionally biased region" description="Low complexity" evidence="1">
    <location>
        <begin position="820"/>
        <end position="837"/>
    </location>
</feature>
<evidence type="ECO:0000313" key="4">
    <source>
        <dbReference type="Proteomes" id="UP000519897"/>
    </source>
</evidence>
<feature type="region of interest" description="Disordered" evidence="1">
    <location>
        <begin position="32"/>
        <end position="152"/>
    </location>
</feature>
<sequence length="966" mass="101023">MANNNVAYGRSGAPDVFADDDPLAELARIAGYDERSPLRPVAEQPPRREPAFNLEDELLRELEDYQDTRPSVSAEPVLSRPAEAPVARSEPPMTPSAGAVSARVSAPVADPFNDEEFDTLDRRDPMSRAHVVDQFGMAPRRSEASSLRAFEPETVPRPVADMAPAVAAPMDVAGLDNDLISELETSLTPVETRPIKATRPPARAYEPGFRMPLANFNPASVPRHEPAPASALPDLAEGSISASASTPVDSSVWEEELARVAAFAMAPPQVPRQAAVAELPQVEAFRNEDRAAQARLSADLPPVSSIAPLPDFAVLDERFSDQGRVGNQQKEPALGSDLDDDFELALDEIEFDLSDLMDEPDTAATPARPVQPAPAVQPRAEAVGATQNSAPKPEPQVPFAAAFEPRQEFRPVPSSVAAVPAFLANSRSAAAMGVGAPVQSQPVSIDAVQPNGPVRSAPQAVIDEATGDGEAFDPALLADTDEMPETVPDLNVPELPVHEPEQQPVQHSEFDIDLDAELASFLTQANAGPQPVSVAAQRARNASSSISVAATPDPKSTARPSDGLDDFERALEEDFRRSLQTPFPARAVREEEMDDDAIYMAPRKRLNWMLPASAAGFVAILGLSGYAFYASQGAKLTGDGGPVVIAADTQPVKVAPENPGGKIVPNQDKAVYDRVATGTLDAPKQPSLISSDEQPVDVVQKTLETLPMEAEGEGIESASTPVGETEDARLLPQQVAAATAGQDQLAVMPRKVKTMVVRPDGTLVEQIKEVPAKAGQVPVTAVKTEKVPAAPALAEPTKTAATSASQPVVAPVSAAATTPAGAVPTTTASTQTNKTQAPIPGARPAEQPVKVVAAVTDQGAIRAAASPAATAAAAIPPAAAQTGGAGGYYLQVASLPSEADAQKSYKNLSAKFGNIIAGRGVDIAKAEIAGKGTFYRVRIPAGSSKDEAAALCEKLRAAGGSCLIAR</sequence>
<dbReference type="AlphaFoldDB" id="A0A7W6PNU8"/>
<name>A0A7W6PNU8_9HYPH</name>
<gene>
    <name evidence="3" type="ORF">GGQ72_000814</name>
</gene>
<accession>A0A7W6PNU8</accession>
<dbReference type="RefSeq" id="WP_165136143.1">
    <property type="nucleotide sequence ID" value="NZ_CP049250.1"/>
</dbReference>
<dbReference type="Pfam" id="PF05036">
    <property type="entry name" value="SPOR"/>
    <property type="match status" value="1"/>
</dbReference>
<dbReference type="InterPro" id="IPR036680">
    <property type="entry name" value="SPOR-like_sf"/>
</dbReference>
<dbReference type="InterPro" id="IPR007730">
    <property type="entry name" value="SPOR-like_dom"/>
</dbReference>
<evidence type="ECO:0000259" key="2">
    <source>
        <dbReference type="PROSITE" id="PS51724"/>
    </source>
</evidence>
<feature type="compositionally biased region" description="Low complexity" evidence="1">
    <location>
        <begin position="362"/>
        <end position="380"/>
    </location>
</feature>
<evidence type="ECO:0000313" key="3">
    <source>
        <dbReference type="EMBL" id="MBB4142315.1"/>
    </source>
</evidence>
<reference evidence="3 4" key="1">
    <citation type="submission" date="2020-08" db="EMBL/GenBank/DDBJ databases">
        <title>Genomic Encyclopedia of Type Strains, Phase IV (KMG-IV): sequencing the most valuable type-strain genomes for metagenomic binning, comparative biology and taxonomic classification.</title>
        <authorList>
            <person name="Goeker M."/>
        </authorList>
    </citation>
    <scope>NUCLEOTIDE SEQUENCE [LARGE SCALE GENOMIC DNA]</scope>
    <source>
        <strain evidence="3 4">DSM 29514</strain>
    </source>
</reference>
<feature type="region of interest" description="Disordered" evidence="1">
    <location>
        <begin position="820"/>
        <end position="844"/>
    </location>
</feature>
<dbReference type="Proteomes" id="UP000519897">
    <property type="component" value="Unassembled WGS sequence"/>
</dbReference>
<protein>
    <recommendedName>
        <fullName evidence="2">SPOR domain-containing protein</fullName>
    </recommendedName>
</protein>
<dbReference type="PROSITE" id="PS51724">
    <property type="entry name" value="SPOR"/>
    <property type="match status" value="1"/>
</dbReference>
<feature type="region of interest" description="Disordered" evidence="1">
    <location>
        <begin position="359"/>
        <end position="396"/>
    </location>
</feature>
<dbReference type="Gene3D" id="3.30.70.1070">
    <property type="entry name" value="Sporulation related repeat"/>
    <property type="match status" value="1"/>
</dbReference>
<dbReference type="GO" id="GO:0042834">
    <property type="term" value="F:peptidoglycan binding"/>
    <property type="evidence" value="ECO:0007669"/>
    <property type="project" value="InterPro"/>
</dbReference>
<feature type="compositionally biased region" description="Basic and acidic residues" evidence="1">
    <location>
        <begin position="57"/>
        <end position="67"/>
    </location>
</feature>
<dbReference type="SUPFAM" id="SSF110997">
    <property type="entry name" value="Sporulation related repeat"/>
    <property type="match status" value="1"/>
</dbReference>
<evidence type="ECO:0000256" key="1">
    <source>
        <dbReference type="SAM" id="MobiDB-lite"/>
    </source>
</evidence>
<feature type="region of interest" description="Disordered" evidence="1">
    <location>
        <begin position="544"/>
        <end position="563"/>
    </location>
</feature>
<organism evidence="3 4">
    <name type="scientific">Rhizobium rhizoryzae</name>
    <dbReference type="NCBI Taxonomy" id="451876"/>
    <lineage>
        <taxon>Bacteria</taxon>
        <taxon>Pseudomonadati</taxon>
        <taxon>Pseudomonadota</taxon>
        <taxon>Alphaproteobacteria</taxon>
        <taxon>Hyphomicrobiales</taxon>
        <taxon>Rhizobiaceae</taxon>
        <taxon>Rhizobium/Agrobacterium group</taxon>
        <taxon>Rhizobium</taxon>
    </lineage>
</organism>